<dbReference type="GO" id="GO:0009341">
    <property type="term" value="C:beta-galactosidase complex"/>
    <property type="evidence" value="ECO:0007669"/>
    <property type="project" value="TreeGrafter"/>
</dbReference>
<dbReference type="Gene3D" id="2.60.40.10">
    <property type="entry name" value="Immunoglobulins"/>
    <property type="match status" value="1"/>
</dbReference>
<protein>
    <recommendedName>
        <fullName evidence="3">beta-galactosidase</fullName>
        <ecNumber evidence="3">3.2.1.23</ecNumber>
    </recommendedName>
</protein>
<dbReference type="SUPFAM" id="SSF51445">
    <property type="entry name" value="(Trans)glycosidases"/>
    <property type="match status" value="1"/>
</dbReference>
<dbReference type="PANTHER" id="PTHR46323:SF2">
    <property type="entry name" value="BETA-GALACTOSIDASE"/>
    <property type="match status" value="1"/>
</dbReference>
<organism evidence="10 11">
    <name type="scientific">Dinghuibacter silviterrae</name>
    <dbReference type="NCBI Taxonomy" id="1539049"/>
    <lineage>
        <taxon>Bacteria</taxon>
        <taxon>Pseudomonadati</taxon>
        <taxon>Bacteroidota</taxon>
        <taxon>Chitinophagia</taxon>
        <taxon>Chitinophagales</taxon>
        <taxon>Chitinophagaceae</taxon>
        <taxon>Dinghuibacter</taxon>
    </lineage>
</organism>
<keyword evidence="11" id="KW-1185">Reference proteome</keyword>
<dbReference type="InterPro" id="IPR006103">
    <property type="entry name" value="Glyco_hydro_2_cat"/>
</dbReference>
<dbReference type="Pfam" id="PF00703">
    <property type="entry name" value="Glyco_hydro_2"/>
    <property type="match status" value="1"/>
</dbReference>
<accession>A0A4R8DVV8</accession>
<evidence type="ECO:0000256" key="3">
    <source>
        <dbReference type="ARBA" id="ARBA00012756"/>
    </source>
</evidence>
<feature type="chain" id="PRO_5020831191" description="beta-galactosidase" evidence="6">
    <location>
        <begin position="21"/>
        <end position="1181"/>
    </location>
</feature>
<dbReference type="InterPro" id="IPR050347">
    <property type="entry name" value="Bact_Beta-galactosidase"/>
</dbReference>
<dbReference type="GO" id="GO:0004565">
    <property type="term" value="F:beta-galactosidase activity"/>
    <property type="evidence" value="ECO:0007669"/>
    <property type="project" value="UniProtKB-EC"/>
</dbReference>
<evidence type="ECO:0000313" key="11">
    <source>
        <dbReference type="Proteomes" id="UP000294498"/>
    </source>
</evidence>
<evidence type="ECO:0000256" key="1">
    <source>
        <dbReference type="ARBA" id="ARBA00001412"/>
    </source>
</evidence>
<dbReference type="Pfam" id="PF02837">
    <property type="entry name" value="Glyco_hydro_2_N"/>
    <property type="match status" value="1"/>
</dbReference>
<dbReference type="Gene3D" id="2.60.120.560">
    <property type="entry name" value="Exo-inulinase, domain 1"/>
    <property type="match status" value="1"/>
</dbReference>
<dbReference type="SUPFAM" id="SSF49785">
    <property type="entry name" value="Galactose-binding domain-like"/>
    <property type="match status" value="1"/>
</dbReference>
<dbReference type="GO" id="GO:0005990">
    <property type="term" value="P:lactose catabolic process"/>
    <property type="evidence" value="ECO:0007669"/>
    <property type="project" value="TreeGrafter"/>
</dbReference>
<evidence type="ECO:0000256" key="4">
    <source>
        <dbReference type="ARBA" id="ARBA00022801"/>
    </source>
</evidence>
<evidence type="ECO:0000256" key="6">
    <source>
        <dbReference type="SAM" id="SignalP"/>
    </source>
</evidence>
<dbReference type="SUPFAM" id="SSF49303">
    <property type="entry name" value="beta-Galactosidase/glucuronidase domain"/>
    <property type="match status" value="1"/>
</dbReference>
<keyword evidence="6" id="KW-0732">Signal</keyword>
<dbReference type="EC" id="3.2.1.23" evidence="3"/>
<feature type="signal peptide" evidence="6">
    <location>
        <begin position="1"/>
        <end position="20"/>
    </location>
</feature>
<sequence length="1181" mass="131928">MMYRLVLWVCLLPLSLAAQQMDVRSVIGRGLCTVTDGVLRTKDAYACFGDTAWRDYQFSFRASGVGSVVPAGAVHICAGFRARNRDDRYVFGLKGGRFNALYLERLGFMGTDDYLALRPLEFPVTPGTWYRFRVQVLGDRIRIFLGDETLPRIDVRDPNTGLCPNGQVTLGGSYIPTEYAGLEVQPLTAMPGRVREGEASAAKRRRLERAAFQPVRVSSIGAGRTEVSLDGNWLFEPGYELPDAEEATSVTRSDQGWHVLHVPDFWNPSRVWLHGEKYKDDSKGASDKYYQQEIDRCEAYTFDYKRTDIGWYRQWIELPKSVAGKHIELSFDAVSKVAEVWVNGQAAGSHIGMFGNFTLDVSSLLHPGKNLVTVKVLKEYVQDIKDADKVADVAVTVEVTQRMIKDLAHGFFVDDPAGIWQPVKLTITDPLHISDVFIKPGLTGADMEVTVRNDGPKDKTFALRTAIDSLYTGLSVPNQTIKAWDSVTLRYAVEGLHPRLWSPEDPQLYNFRFSTGSDTVTVCSGFRTFEARDGFFYLNGHRYWLRGANQTAMPLGPNDGRLADRFCQLMHDAHLNATRTHTVPFTETWLEAADRVGLGVSYEGTWPWLMIESTMPSQTLIDLWAREFLDLLHKYRNHPSLLLWTVNNEMKFYDNDPDIERAKLKMRIISAVVKRMRQIDPTRPVVFDSNYHRGKRFGAGFFKEVDDGDVDDIHMYPNWYDNSIFDQFKGEFQARYKNEGRPLISQEMSTGYSNNETGHPVRFYTFVHQTPQALVGKYAYDYADPSLFLTTHAFITKELAEAFRRTDSLASGTLHFAAITWFRNVYSADSIQPYPVYYAMQKAMQPLLVSGELWGRHFYGGARLPVRVCVVNDQDDRVLAEPSTLQWSIESVAGPASGGEPRVLASGSESLGSVPYYGRRWLSPEVTLPTVSGRVDARLVLKIVRDGRVLSSNDYAIVLGGRSWAAGTAGSKSPAPVSILDYSGRLSGVLDTLGIPYHRYTTLTDALSSSGPLMLAGLNPGDDPARIRAFVSGGGRVLVLNPGSLAASLYPRYIKGVLDSKGEIMNMDIPESPLFDGLEPLDLRYFNDNLRESPSVCAGAFQINRGAGLEAPLSYTRVHGYLQGDIAQREAKLETLRGFPVVLIRDKGGAILSEVLYEKAVTDPVAGRLLGNMIKMLQTGF</sequence>
<feature type="domain" description="Glycoside hydrolase family 2 catalytic" evidence="8">
    <location>
        <begin position="530"/>
        <end position="788"/>
    </location>
</feature>
<evidence type="ECO:0000259" key="7">
    <source>
        <dbReference type="Pfam" id="PF00703"/>
    </source>
</evidence>
<gene>
    <name evidence="10" type="ORF">EDB95_3117</name>
</gene>
<name>A0A4R8DVV8_9BACT</name>
<feature type="domain" description="Glycosyl hydrolases family 2 sugar binding" evidence="9">
    <location>
        <begin position="306"/>
        <end position="379"/>
    </location>
</feature>
<dbReference type="Pfam" id="PF02836">
    <property type="entry name" value="Glyco_hydro_2_C"/>
    <property type="match status" value="1"/>
</dbReference>
<comment type="catalytic activity">
    <reaction evidence="1">
        <text>Hydrolysis of terminal non-reducing beta-D-galactose residues in beta-D-galactosides.</text>
        <dbReference type="EC" id="3.2.1.23"/>
    </reaction>
</comment>
<dbReference type="InterPro" id="IPR008979">
    <property type="entry name" value="Galactose-bd-like_sf"/>
</dbReference>
<dbReference type="EMBL" id="SODV01000001">
    <property type="protein sequence ID" value="TDX02068.1"/>
    <property type="molecule type" value="Genomic_DNA"/>
</dbReference>
<dbReference type="InterPro" id="IPR006104">
    <property type="entry name" value="Glyco_hydro_2_N"/>
</dbReference>
<dbReference type="Gene3D" id="3.20.20.80">
    <property type="entry name" value="Glycosidases"/>
    <property type="match status" value="1"/>
</dbReference>
<reference evidence="10 11" key="1">
    <citation type="submission" date="2019-03" db="EMBL/GenBank/DDBJ databases">
        <title>Genomic Encyclopedia of Type Strains, Phase IV (KMG-IV): sequencing the most valuable type-strain genomes for metagenomic binning, comparative biology and taxonomic classification.</title>
        <authorList>
            <person name="Goeker M."/>
        </authorList>
    </citation>
    <scope>NUCLEOTIDE SEQUENCE [LARGE SCALE GENOMIC DNA]</scope>
    <source>
        <strain evidence="10 11">DSM 100059</strain>
    </source>
</reference>
<dbReference type="InterPro" id="IPR013783">
    <property type="entry name" value="Ig-like_fold"/>
</dbReference>
<dbReference type="InterPro" id="IPR036156">
    <property type="entry name" value="Beta-gal/glucu_dom_sf"/>
</dbReference>
<feature type="domain" description="Glycoside hydrolase family 2 immunoglobulin-like beta-sandwich" evidence="7">
    <location>
        <begin position="432"/>
        <end position="527"/>
    </location>
</feature>
<proteinExistence type="inferred from homology"/>
<dbReference type="AlphaFoldDB" id="A0A4R8DVV8"/>
<dbReference type="Gene3D" id="2.60.120.260">
    <property type="entry name" value="Galactose-binding domain-like"/>
    <property type="match status" value="1"/>
</dbReference>
<dbReference type="InterPro" id="IPR006102">
    <property type="entry name" value="Ig-like_GH2"/>
</dbReference>
<comment type="caution">
    <text evidence="10">The sequence shown here is derived from an EMBL/GenBank/DDBJ whole genome shotgun (WGS) entry which is preliminary data.</text>
</comment>
<evidence type="ECO:0000256" key="5">
    <source>
        <dbReference type="ARBA" id="ARBA00023295"/>
    </source>
</evidence>
<keyword evidence="4 10" id="KW-0378">Hydrolase</keyword>
<comment type="similarity">
    <text evidence="2">Belongs to the glycosyl hydrolase 2 family.</text>
</comment>
<dbReference type="OrthoDB" id="9801077at2"/>
<dbReference type="Proteomes" id="UP000294498">
    <property type="component" value="Unassembled WGS sequence"/>
</dbReference>
<evidence type="ECO:0000259" key="9">
    <source>
        <dbReference type="Pfam" id="PF02837"/>
    </source>
</evidence>
<evidence type="ECO:0000313" key="10">
    <source>
        <dbReference type="EMBL" id="TDX02068.1"/>
    </source>
</evidence>
<keyword evidence="5" id="KW-0326">Glycosidase</keyword>
<evidence type="ECO:0000256" key="2">
    <source>
        <dbReference type="ARBA" id="ARBA00007401"/>
    </source>
</evidence>
<evidence type="ECO:0000259" key="8">
    <source>
        <dbReference type="Pfam" id="PF02836"/>
    </source>
</evidence>
<dbReference type="RefSeq" id="WP_133994696.1">
    <property type="nucleotide sequence ID" value="NZ_SODV01000001.1"/>
</dbReference>
<dbReference type="InterPro" id="IPR017853">
    <property type="entry name" value="GH"/>
</dbReference>
<dbReference type="PANTHER" id="PTHR46323">
    <property type="entry name" value="BETA-GALACTOSIDASE"/>
    <property type="match status" value="1"/>
</dbReference>